<proteinExistence type="predicted"/>
<dbReference type="CDD" id="cd00167">
    <property type="entry name" value="SANT"/>
    <property type="match status" value="2"/>
</dbReference>
<feature type="domain" description="HTH myb-type" evidence="5">
    <location>
        <begin position="66"/>
        <end position="113"/>
    </location>
</feature>
<name>A0A7I8KK10_SPIIN</name>
<evidence type="ECO:0000256" key="3">
    <source>
        <dbReference type="SAM" id="MobiDB-lite"/>
    </source>
</evidence>
<dbReference type="GO" id="GO:0005634">
    <property type="term" value="C:nucleus"/>
    <property type="evidence" value="ECO:0007669"/>
    <property type="project" value="TreeGrafter"/>
</dbReference>
<dbReference type="PROSITE" id="PS50090">
    <property type="entry name" value="MYB_LIKE"/>
    <property type="match status" value="2"/>
</dbReference>
<evidence type="ECO:0000259" key="4">
    <source>
        <dbReference type="PROSITE" id="PS50090"/>
    </source>
</evidence>
<evidence type="ECO:0000256" key="1">
    <source>
        <dbReference type="ARBA" id="ARBA00022737"/>
    </source>
</evidence>
<keyword evidence="1" id="KW-0677">Repeat</keyword>
<dbReference type="EMBL" id="LR746269">
    <property type="protein sequence ID" value="CAA7397772.1"/>
    <property type="molecule type" value="Genomic_DNA"/>
</dbReference>
<dbReference type="PANTHER" id="PTHR45614:SF124">
    <property type="entry name" value="OS03G0424300 PROTEIN"/>
    <property type="match status" value="1"/>
</dbReference>
<evidence type="ECO:0000256" key="2">
    <source>
        <dbReference type="ARBA" id="ARBA00023125"/>
    </source>
</evidence>
<evidence type="ECO:0000259" key="5">
    <source>
        <dbReference type="PROSITE" id="PS51294"/>
    </source>
</evidence>
<dbReference type="AlphaFoldDB" id="A0A7I8KK10"/>
<gene>
    <name evidence="6" type="ORF">SI8410_06008437</name>
</gene>
<dbReference type="PANTHER" id="PTHR45614">
    <property type="entry name" value="MYB PROTEIN-RELATED"/>
    <property type="match status" value="1"/>
</dbReference>
<feature type="domain" description="HTH myb-type" evidence="5">
    <location>
        <begin position="13"/>
        <end position="65"/>
    </location>
</feature>
<dbReference type="GO" id="GO:0000978">
    <property type="term" value="F:RNA polymerase II cis-regulatory region sequence-specific DNA binding"/>
    <property type="evidence" value="ECO:0007669"/>
    <property type="project" value="TreeGrafter"/>
</dbReference>
<sequence>MALGSAGRRYLARVKVPWTSEEDDALRGMVQEKGACNWSLISRSIPGRSGKSCRLRWDNRLSPGRPFTAEEDETILHARARFGNEWAVIALLLSGRTGNAVKDHWNLSLKWKLSNAASYNNAYDPLPKRSTTGPPASDVSTACHHSEIFPTPRGSAGFIPTLVDLSSLIEGGGKKRSCPATTLSLSPPGSDPCATYDHCLRQRRLEELPCENGDPAPGGDIAKPVPCLVPRDGEPQQQSPRDAELRALVRELIRKEVRNYISEP</sequence>
<dbReference type="FunFam" id="1.10.10.60:FF:000010">
    <property type="entry name" value="Transcriptional activator Myb isoform A"/>
    <property type="match status" value="1"/>
</dbReference>
<dbReference type="SMART" id="SM00717">
    <property type="entry name" value="SANT"/>
    <property type="match status" value="2"/>
</dbReference>
<dbReference type="OrthoDB" id="2143914at2759"/>
<dbReference type="InterPro" id="IPR050560">
    <property type="entry name" value="MYB_TF"/>
</dbReference>
<organism evidence="6 7">
    <name type="scientific">Spirodela intermedia</name>
    <name type="common">Intermediate duckweed</name>
    <dbReference type="NCBI Taxonomy" id="51605"/>
    <lineage>
        <taxon>Eukaryota</taxon>
        <taxon>Viridiplantae</taxon>
        <taxon>Streptophyta</taxon>
        <taxon>Embryophyta</taxon>
        <taxon>Tracheophyta</taxon>
        <taxon>Spermatophyta</taxon>
        <taxon>Magnoliopsida</taxon>
        <taxon>Liliopsida</taxon>
        <taxon>Araceae</taxon>
        <taxon>Lemnoideae</taxon>
        <taxon>Spirodela</taxon>
    </lineage>
</organism>
<dbReference type="Gene3D" id="1.10.10.60">
    <property type="entry name" value="Homeodomain-like"/>
    <property type="match status" value="2"/>
</dbReference>
<dbReference type="PROSITE" id="PS51294">
    <property type="entry name" value="HTH_MYB"/>
    <property type="match status" value="2"/>
</dbReference>
<protein>
    <submittedName>
        <fullName evidence="6">Uncharacterized protein</fullName>
    </submittedName>
</protein>
<evidence type="ECO:0000313" key="7">
    <source>
        <dbReference type="Proteomes" id="UP000663760"/>
    </source>
</evidence>
<feature type="region of interest" description="Disordered" evidence="3">
    <location>
        <begin position="210"/>
        <end position="244"/>
    </location>
</feature>
<dbReference type="SUPFAM" id="SSF46689">
    <property type="entry name" value="Homeodomain-like"/>
    <property type="match status" value="1"/>
</dbReference>
<dbReference type="InterPro" id="IPR001005">
    <property type="entry name" value="SANT/Myb"/>
</dbReference>
<dbReference type="Pfam" id="PF00249">
    <property type="entry name" value="Myb_DNA-binding"/>
    <property type="match status" value="2"/>
</dbReference>
<feature type="domain" description="Myb-like" evidence="4">
    <location>
        <begin position="15"/>
        <end position="61"/>
    </location>
</feature>
<dbReference type="InterPro" id="IPR017930">
    <property type="entry name" value="Myb_dom"/>
</dbReference>
<evidence type="ECO:0000313" key="6">
    <source>
        <dbReference type="EMBL" id="CAA7397772.1"/>
    </source>
</evidence>
<dbReference type="Proteomes" id="UP000663760">
    <property type="component" value="Chromosome 6"/>
</dbReference>
<keyword evidence="7" id="KW-1185">Reference proteome</keyword>
<keyword evidence="2" id="KW-0238">DNA-binding</keyword>
<feature type="domain" description="Myb-like" evidence="4">
    <location>
        <begin position="66"/>
        <end position="109"/>
    </location>
</feature>
<dbReference type="InterPro" id="IPR009057">
    <property type="entry name" value="Homeodomain-like_sf"/>
</dbReference>
<accession>A0A7I8KK10</accession>
<reference evidence="6" key="1">
    <citation type="submission" date="2020-02" db="EMBL/GenBank/DDBJ databases">
        <authorList>
            <person name="Scholz U."/>
            <person name="Mascher M."/>
            <person name="Fiebig A."/>
        </authorList>
    </citation>
    <scope>NUCLEOTIDE SEQUENCE</scope>
</reference>
<dbReference type="GO" id="GO:0000981">
    <property type="term" value="F:DNA-binding transcription factor activity, RNA polymerase II-specific"/>
    <property type="evidence" value="ECO:0007669"/>
    <property type="project" value="TreeGrafter"/>
</dbReference>